<dbReference type="AlphaFoldDB" id="A0A165GBF1"/>
<proteinExistence type="predicted"/>
<keyword evidence="6" id="KW-1185">Reference proteome</keyword>
<dbReference type="Proteomes" id="UP000076842">
    <property type="component" value="Unassembled WGS sequence"/>
</dbReference>
<dbReference type="GO" id="GO:0008171">
    <property type="term" value="F:O-methyltransferase activity"/>
    <property type="evidence" value="ECO:0007669"/>
    <property type="project" value="InterPro"/>
</dbReference>
<evidence type="ECO:0000256" key="2">
    <source>
        <dbReference type="ARBA" id="ARBA00022679"/>
    </source>
</evidence>
<dbReference type="OrthoDB" id="1606438at2759"/>
<reference evidence="5 6" key="1">
    <citation type="journal article" date="2016" name="Mol. Biol. Evol.">
        <title>Comparative Genomics of Early-Diverging Mushroom-Forming Fungi Provides Insights into the Origins of Lignocellulose Decay Capabilities.</title>
        <authorList>
            <person name="Nagy L.G."/>
            <person name="Riley R."/>
            <person name="Tritt A."/>
            <person name="Adam C."/>
            <person name="Daum C."/>
            <person name="Floudas D."/>
            <person name="Sun H."/>
            <person name="Yadav J.S."/>
            <person name="Pangilinan J."/>
            <person name="Larsson K.H."/>
            <person name="Matsuura K."/>
            <person name="Barry K."/>
            <person name="Labutti K."/>
            <person name="Kuo R."/>
            <person name="Ohm R.A."/>
            <person name="Bhattacharya S.S."/>
            <person name="Shirouzu T."/>
            <person name="Yoshinaga Y."/>
            <person name="Martin F.M."/>
            <person name="Grigoriev I.V."/>
            <person name="Hibbett D.S."/>
        </authorList>
    </citation>
    <scope>NUCLEOTIDE SEQUENCE [LARGE SCALE GENOMIC DNA]</scope>
    <source>
        <strain evidence="5 6">HHB12733</strain>
    </source>
</reference>
<evidence type="ECO:0000259" key="4">
    <source>
        <dbReference type="Pfam" id="PF00891"/>
    </source>
</evidence>
<accession>A0A165GBF1</accession>
<dbReference type="Gene3D" id="3.40.50.150">
    <property type="entry name" value="Vaccinia Virus protein VP39"/>
    <property type="match status" value="1"/>
</dbReference>
<feature type="domain" description="O-methyltransferase C-terminal" evidence="4">
    <location>
        <begin position="20"/>
        <end position="175"/>
    </location>
</feature>
<evidence type="ECO:0000313" key="5">
    <source>
        <dbReference type="EMBL" id="KZT57857.1"/>
    </source>
</evidence>
<dbReference type="InterPro" id="IPR001077">
    <property type="entry name" value="COMT_C"/>
</dbReference>
<dbReference type="SUPFAM" id="SSF53335">
    <property type="entry name" value="S-adenosyl-L-methionine-dependent methyltransferases"/>
    <property type="match status" value="1"/>
</dbReference>
<dbReference type="Pfam" id="PF00891">
    <property type="entry name" value="Methyltransf_2"/>
    <property type="match status" value="1"/>
</dbReference>
<protein>
    <submittedName>
        <fullName evidence="5">S-adenosyl-L-methionine-dependent methyltransferase</fullName>
    </submittedName>
</protein>
<evidence type="ECO:0000256" key="3">
    <source>
        <dbReference type="ARBA" id="ARBA00022691"/>
    </source>
</evidence>
<dbReference type="GO" id="GO:0032259">
    <property type="term" value="P:methylation"/>
    <property type="evidence" value="ECO:0007669"/>
    <property type="project" value="UniProtKB-KW"/>
</dbReference>
<gene>
    <name evidence="5" type="ORF">CALCODRAFT_482850</name>
</gene>
<keyword evidence="2 5" id="KW-0808">Transferase</keyword>
<keyword evidence="1 5" id="KW-0489">Methyltransferase</keyword>
<dbReference type="PANTHER" id="PTHR43712">
    <property type="entry name" value="PUTATIVE (AFU_ORTHOLOGUE AFUA_4G14580)-RELATED"/>
    <property type="match status" value="1"/>
</dbReference>
<sequence>MSKAFAPPATLMAQVAQLPSDSAHPTAFEMYFKMPVYSWIDKHPVERKRFHRGLTEMENCLDRGLLADAVLSDLGPTITLVDVGGGRGGLVMQLLKRYPGWKAVIQDTAEVIAETRQFWQDNMPEGLNEGRVTFLAHSFLEPTPLPPVPDDCPYVFFLKNVLHNWPDDAVKMILNVRAITIA</sequence>
<dbReference type="InterPro" id="IPR016461">
    <property type="entry name" value="COMT-like"/>
</dbReference>
<evidence type="ECO:0000313" key="6">
    <source>
        <dbReference type="Proteomes" id="UP000076842"/>
    </source>
</evidence>
<organism evidence="5 6">
    <name type="scientific">Calocera cornea HHB12733</name>
    <dbReference type="NCBI Taxonomy" id="1353952"/>
    <lineage>
        <taxon>Eukaryota</taxon>
        <taxon>Fungi</taxon>
        <taxon>Dikarya</taxon>
        <taxon>Basidiomycota</taxon>
        <taxon>Agaricomycotina</taxon>
        <taxon>Dacrymycetes</taxon>
        <taxon>Dacrymycetales</taxon>
        <taxon>Dacrymycetaceae</taxon>
        <taxon>Calocera</taxon>
    </lineage>
</organism>
<evidence type="ECO:0000256" key="1">
    <source>
        <dbReference type="ARBA" id="ARBA00022603"/>
    </source>
</evidence>
<dbReference type="InterPro" id="IPR029063">
    <property type="entry name" value="SAM-dependent_MTases_sf"/>
</dbReference>
<dbReference type="InParanoid" id="A0A165GBF1"/>
<dbReference type="STRING" id="1353952.A0A165GBF1"/>
<dbReference type="PROSITE" id="PS51683">
    <property type="entry name" value="SAM_OMT_II"/>
    <property type="match status" value="1"/>
</dbReference>
<name>A0A165GBF1_9BASI</name>
<keyword evidence="3" id="KW-0949">S-adenosyl-L-methionine</keyword>
<dbReference type="PANTHER" id="PTHR43712:SF2">
    <property type="entry name" value="O-METHYLTRANSFERASE CICE"/>
    <property type="match status" value="1"/>
</dbReference>
<dbReference type="EMBL" id="KV423958">
    <property type="protein sequence ID" value="KZT57857.1"/>
    <property type="molecule type" value="Genomic_DNA"/>
</dbReference>